<organism evidence="5 6">
    <name type="scientific">Durusdinium trenchii</name>
    <dbReference type="NCBI Taxonomy" id="1381693"/>
    <lineage>
        <taxon>Eukaryota</taxon>
        <taxon>Sar</taxon>
        <taxon>Alveolata</taxon>
        <taxon>Dinophyceae</taxon>
        <taxon>Suessiales</taxon>
        <taxon>Symbiodiniaceae</taxon>
        <taxon>Durusdinium</taxon>
    </lineage>
</organism>
<dbReference type="Pfam" id="PF20209">
    <property type="entry name" value="DUF6570"/>
    <property type="match status" value="1"/>
</dbReference>
<name>A0ABP0J4U8_9DINO</name>
<dbReference type="InterPro" id="IPR027417">
    <property type="entry name" value="P-loop_NTPase"/>
</dbReference>
<feature type="region of interest" description="Disordered" evidence="2">
    <location>
        <begin position="2719"/>
        <end position="2767"/>
    </location>
</feature>
<protein>
    <recommendedName>
        <fullName evidence="1">ATP-dependent DNA helicase</fullName>
        <ecNumber evidence="1">5.6.2.3</ecNumber>
    </recommendedName>
</protein>
<evidence type="ECO:0000256" key="2">
    <source>
        <dbReference type="SAM" id="MobiDB-lite"/>
    </source>
</evidence>
<dbReference type="EC" id="5.6.2.3" evidence="1"/>
<dbReference type="Gene3D" id="3.60.10.10">
    <property type="entry name" value="Endonuclease/exonuclease/phosphatase"/>
    <property type="match status" value="1"/>
</dbReference>
<keyword evidence="1" id="KW-0234">DNA repair</keyword>
<evidence type="ECO:0000313" key="6">
    <source>
        <dbReference type="Proteomes" id="UP001642464"/>
    </source>
</evidence>
<keyword evidence="6" id="KW-1185">Reference proteome</keyword>
<keyword evidence="1" id="KW-0547">Nucleotide-binding</keyword>
<dbReference type="Gene3D" id="3.40.50.300">
    <property type="entry name" value="P-loop containing nucleotide triphosphate hydrolases"/>
    <property type="match status" value="1"/>
</dbReference>
<feature type="domain" description="DNA helicase Pif1-like DEAD-box helicase" evidence="3">
    <location>
        <begin position="2207"/>
        <end position="2374"/>
    </location>
</feature>
<keyword evidence="1" id="KW-0067">ATP-binding</keyword>
<accession>A0ABP0J4U8</accession>
<comment type="catalytic activity">
    <reaction evidence="1">
        <text>ATP + H2O = ADP + phosphate + H(+)</text>
        <dbReference type="Rhea" id="RHEA:13065"/>
        <dbReference type="ChEBI" id="CHEBI:15377"/>
        <dbReference type="ChEBI" id="CHEBI:15378"/>
        <dbReference type="ChEBI" id="CHEBI:30616"/>
        <dbReference type="ChEBI" id="CHEBI:43474"/>
        <dbReference type="ChEBI" id="CHEBI:456216"/>
        <dbReference type="EC" id="5.6.2.3"/>
    </reaction>
</comment>
<dbReference type="PANTHER" id="PTHR47642">
    <property type="entry name" value="ATP-DEPENDENT DNA HELICASE"/>
    <property type="match status" value="1"/>
</dbReference>
<proteinExistence type="inferred from homology"/>
<dbReference type="Proteomes" id="UP001642464">
    <property type="component" value="Unassembled WGS sequence"/>
</dbReference>
<keyword evidence="1" id="KW-0233">DNA recombination</keyword>
<feature type="region of interest" description="Disordered" evidence="2">
    <location>
        <begin position="1859"/>
        <end position="1878"/>
    </location>
</feature>
<comment type="caution">
    <text evidence="5">The sequence shown here is derived from an EMBL/GenBank/DDBJ whole genome shotgun (WGS) entry which is preliminary data.</text>
</comment>
<dbReference type="SUPFAM" id="SSF52540">
    <property type="entry name" value="P-loop containing nucleoside triphosphate hydrolases"/>
    <property type="match status" value="2"/>
</dbReference>
<dbReference type="Pfam" id="PF05970">
    <property type="entry name" value="PIF1"/>
    <property type="match status" value="1"/>
</dbReference>
<dbReference type="EMBL" id="CAXAMM010005991">
    <property type="protein sequence ID" value="CAK9009386.1"/>
    <property type="molecule type" value="Genomic_DNA"/>
</dbReference>
<evidence type="ECO:0000313" key="5">
    <source>
        <dbReference type="EMBL" id="CAK9009386.1"/>
    </source>
</evidence>
<feature type="domain" description="DUF6570" evidence="4">
    <location>
        <begin position="325"/>
        <end position="436"/>
    </location>
</feature>
<keyword evidence="1" id="KW-0227">DNA damage</keyword>
<keyword evidence="1" id="KW-0378">Hydrolase</keyword>
<evidence type="ECO:0000256" key="1">
    <source>
        <dbReference type="RuleBase" id="RU363044"/>
    </source>
</evidence>
<dbReference type="InterPro" id="IPR051055">
    <property type="entry name" value="PIF1_helicase"/>
</dbReference>
<comment type="similarity">
    <text evidence="1">Belongs to the helicase family.</text>
</comment>
<sequence>MAETGFAALLAYIQAQCDVLKGLGKDLKSCLRTGAGTHGHEANPERMKHYKLYCRLEKNFTEEHKQALKEWEDQICGDDAVLPPAYEAEFNRLIHILENREDELKAMRKSSLEEQQKVLDEWSEKICGDGAVVRPAIDTDAFQRFVFILDSRAQELIALRKHDLKAVFSSHICKTDFQLKFCQNFWQRNADKLSSEQQQQVEDLSAVLLWPRTQDDRAALRPAIVRMVEKFEGIIDRRKAEFLKLGAASAQGLFARHSLKTDSELRFCYDFLSRVLPKLEDAEQQRLRSKLEEVLVKSCAVPLKVDEFMVSLEYQRLRATDGYPKEPVRLTATNFADPGFTLPETDALSFFEEEILSPIQHIVRIFTLHTTGQCELRGHVGNLFQNGPQYVRNIPAAIGDMKMLLIRRCPKDPNRKQRVPFLVSRRRLERALDRICRSLEEGGSLALQPGALTPGGYVELLKKENLGQYSDTEEGEEPHGLQVEVVEQTPWERVERKLFATWMSCSLELQMAAQVRLLREPQDAQDPAERMDVLWQNLRAAMDAKAPDVVGGPADLMLKTLAQYLSLQFSDKSVLSVENLLHDELTAVQELASWEEPLVSDGLWSPEDVAGQQTEAELKDELWEAVCAANESGSNKSTIRRFGAARVQGVPILDPPTVASRNQLVREDQPYYIVAGFVKLFPLGYGDFWAHLHQRQEENQQPLSFWEWLKHLLLRSDGRFQAHPRFYFFALNTALRNKALRARGYFMKRQQGASNNVAYTTEELFNMGKAQFTKIVSAFEHSMAGSAQEKLRQRSDLEAMVEQIEQETLQDQAHALLQSWQTADLACKLLEQQGCAAATAELQAACLAAKAAVEKVLSPETIEAQAKPSVSRVDVDRGMDEAAQADVARVDVDRAAEPLQQEFEVSFPEQDSAFVGSRPGSGRKTLESLLSEVQQRSLCVQGGGEIPCHFSTLTTAIYHWDDLAQCLEHYEAAVRKRRGDRADPLEPAERQLAPERRRVLRYPGVVAWFTAYKMELFYKHVLRYEDGQGVFEWGAGGIMHLHSINFGSCMPRVDPTAAGMQQPDEKTAEISAQFAEMHEEYLTDWSFAKAEKWNAGLQVGLSADVFGQHAVAEDVDFQRVFPTATSMVYVISQGARATKVLTQDERQLLQDLDLDLQDAAWHACRISVQQKALLMTNNCRLVRRARRKWYRRLTEKCNMHDRHAGLGFEASPCGRLRCVSAAQARRRAESPGSNGDKERECELEAVLATLEALSHVDCCVFAGDLNMRSVEGLPADVSSRWRDAWQEDGSPEDRCGTWRPEAAPAQDARVCTWRFDRILTLCQFGSMDKPSPTPLRAGTEAAERVSFATVELQRGSFDVQFQAADLDHAFVSATFNVMPLAAGAREVSSECLKVLRPGLGPKIARRPLERESCAQRQHAQSFCGKDHEKPRMLPGMGAILEDSRRKSLFRLYTRRNCHHLNTHDPLKAMGLVANVDDQNVLTAQAAVNYLTKYLGKIGGGHSAHSRISGLIDDIVCRMGDRETMTVASLLSKLFIHSVYAPPVYIEATKDADTEEQEPEVLTAQLQQCSLRCGTLNMHLLSPGPWFEPLLEQCDVMFLQEVTTQCLEDLLVRATERLRSGVTSLNIKEDSNALKDLASVELARVDENVVKKSKVALYLDRFNMRAQADISAASLENMSLFQFISRTDRRGKSLLLRKKSIIVKERPFLRLDARRKEAGAMARLCLRLHRPFRTEEDDPIHLEEASAVTELHAFVQSPTCPVWLKKRYAKHNRVKALRRADAAADNSESHGAEVCPAVPAASAASVPAVAAATMPASPAIENQDGVRGAEVRPAAAALVSSQAKAATRAVHVINLCAGHNPEESGAEDTAEGNPDPNEKFLADTLSNRQMIANRHGLLWISRPGDHRHSIVDAVRLQRPPLKMVCVKQYLEALTETKPKGSKKVQFFVERFVFLMLYIDLQPYEKRGAGVFKQCLSKKALQSLANAFFQSQGSAVTGKQKKNVVLKPYAELWEYIKAETLKQCGLAVSSSPAHRVGFDGPVSIPHAELKTGAWRQSVFCLEPHSLEHEEWEDAADREAKRCRYQSTALMCADFDTRAEWDALNPYLDNVRAQWLCPELAVKICPETKGYVLKPTQGGLAHTEAEQITVHQDRSSSSTTGPALDPTQNSFVQHMRAWMLAYTAAHGVCEANLPLPQNLQGPLLLNEPVLLLGTAGTGKTTTLQAANQLLEAHGLKGRIVRCAYTGVAASNMGSGGRTLVSLFRLNKRKFGGGLEPLSFEDLRAMDEELRGMCLLEIDELSMTEKLILAHVHQRLQQWRMELYHGRHCRSRAEVCPATACVCGARLPFGGVKVVLAGDFGQLPPVAVPPERTLLCSKAKSVGQDRRDVNLGLRLFQQIRVVFRLRRIHRQVGQSLYKESLLRLRDAARTKEDVQLWKSHDLTDVAACTLTVEERKFFEGKCVHLFCENRRAGQFNGRRLGEDVAGKENSTILRVWSNDSTPGVERYTSENYGGLKRVLHLAEGAPVMLTTNLRTVWNLVNGARGHVVSVVPAEQHPAVSGDRVEPGASAAEVGGVSATAAEYVIVDFPDYVGLTLSSGCVFNMEHEPTWSPFKQMCGLAFVGFSRVTDFAMMAFKHVPDYWSFQSMVDTDLFRWRAELEQRLDELHDRTAEIMFEGRASVQEDVQRHRAWSESLKGAQMSPEQVADLTHMLSLRGVLPQPGYTDKPVRRMASKAGGGRTKRKTMRGATAKTTSLPDVGDGTREPQCDAGGLSADEDAYYAELHEEEELEKAWLLRAACGCAPQILVNSDGVRRCGLLYQPSQAYDVASTWAAQ</sequence>
<comment type="cofactor">
    <cofactor evidence="1">
        <name>Mg(2+)</name>
        <dbReference type="ChEBI" id="CHEBI:18420"/>
    </cofactor>
</comment>
<feature type="region of interest" description="Disordered" evidence="2">
    <location>
        <begin position="2144"/>
        <end position="2163"/>
    </location>
</feature>
<dbReference type="InterPro" id="IPR046700">
    <property type="entry name" value="DUF6570"/>
</dbReference>
<reference evidence="5 6" key="1">
    <citation type="submission" date="2024-02" db="EMBL/GenBank/DDBJ databases">
        <authorList>
            <person name="Chen Y."/>
            <person name="Shah S."/>
            <person name="Dougan E. K."/>
            <person name="Thang M."/>
            <person name="Chan C."/>
        </authorList>
    </citation>
    <scope>NUCLEOTIDE SEQUENCE [LARGE SCALE GENOMIC DNA]</scope>
</reference>
<evidence type="ECO:0000259" key="3">
    <source>
        <dbReference type="Pfam" id="PF05970"/>
    </source>
</evidence>
<feature type="compositionally biased region" description="Polar residues" evidence="2">
    <location>
        <begin position="2152"/>
        <end position="2163"/>
    </location>
</feature>
<dbReference type="InterPro" id="IPR010285">
    <property type="entry name" value="DNA_helicase_pif1-like_DEAD"/>
</dbReference>
<dbReference type="InterPro" id="IPR036691">
    <property type="entry name" value="Endo/exonu/phosph_ase_sf"/>
</dbReference>
<keyword evidence="1" id="KW-0347">Helicase</keyword>
<evidence type="ECO:0000259" key="4">
    <source>
        <dbReference type="Pfam" id="PF20209"/>
    </source>
</evidence>
<gene>
    <name evidence="5" type="ORF">SCF082_LOCUS10268</name>
</gene>